<organism evidence="1">
    <name type="scientific">viral metagenome</name>
    <dbReference type="NCBI Taxonomy" id="1070528"/>
    <lineage>
        <taxon>unclassified sequences</taxon>
        <taxon>metagenomes</taxon>
        <taxon>organismal metagenomes</taxon>
    </lineage>
</organism>
<dbReference type="EMBL" id="MN739701">
    <property type="protein sequence ID" value="QHT22054.1"/>
    <property type="molecule type" value="Genomic_DNA"/>
</dbReference>
<proteinExistence type="predicted"/>
<reference evidence="1" key="1">
    <citation type="journal article" date="2020" name="Nature">
        <title>Giant virus diversity and host interactions through global metagenomics.</title>
        <authorList>
            <person name="Schulz F."/>
            <person name="Roux S."/>
            <person name="Paez-Espino D."/>
            <person name="Jungbluth S."/>
            <person name="Walsh D.A."/>
            <person name="Denef V.J."/>
            <person name="McMahon K.D."/>
            <person name="Konstantinidis K.T."/>
            <person name="Eloe-Fadrosh E.A."/>
            <person name="Kyrpides N.C."/>
            <person name="Woyke T."/>
        </authorList>
    </citation>
    <scope>NUCLEOTIDE SEQUENCE</scope>
    <source>
        <strain evidence="1">GVMAG-M-3300023179-103</strain>
    </source>
</reference>
<accession>A0A6C0DZ53</accession>
<dbReference type="AlphaFoldDB" id="A0A6C0DZ53"/>
<evidence type="ECO:0000313" key="1">
    <source>
        <dbReference type="EMBL" id="QHT22054.1"/>
    </source>
</evidence>
<name>A0A6C0DZ53_9ZZZZ</name>
<protein>
    <submittedName>
        <fullName evidence="1">Uncharacterized protein</fullName>
    </submittedName>
</protein>
<sequence length="334" mass="39413">MKYSVLNKLNVVYTTNNIYGSIEYVKNKHKDAIYLPTEFIDEPDNWEQELTNEKHKEGKYILSNITTTKLFSKIKKDVGFIFSNIIFEINLLDIWTLIVNPEPIILKEEEYKTKWNIKLEPIKQPEIITTKMKPEISILDIKNAPLKNSKYFCIGFNTTDAYSKIETIINTHIINSSIYEEHIYIITNTDEKIKYWIKKYPNSFVCSELDNEILYMLTPFDKTENKKLIILDNCITKDIIYKKRFAGLLHGVIPMIIMSDDEDIYTTHIPYDCNYLMIHSFPEKWNVKTSELFCKNYPILKNHKELVNSHLECMKNKNALVVNCKLPHTQILQF</sequence>